<evidence type="ECO:0000313" key="3">
    <source>
        <dbReference type="EMBL" id="MPN57283.1"/>
    </source>
</evidence>
<gene>
    <name evidence="3" type="ORF">SDC9_204977</name>
</gene>
<dbReference type="SUPFAM" id="SSF81324">
    <property type="entry name" value="Voltage-gated potassium channels"/>
    <property type="match status" value="1"/>
</dbReference>
<feature type="domain" description="Potassium channel" evidence="2">
    <location>
        <begin position="27"/>
        <end position="68"/>
    </location>
</feature>
<organism evidence="3">
    <name type="scientific">bioreactor metagenome</name>
    <dbReference type="NCBI Taxonomy" id="1076179"/>
    <lineage>
        <taxon>unclassified sequences</taxon>
        <taxon>metagenomes</taxon>
        <taxon>ecological metagenomes</taxon>
    </lineage>
</organism>
<keyword evidence="1" id="KW-0472">Membrane</keyword>
<feature type="transmembrane region" description="Helical" evidence="1">
    <location>
        <begin position="29"/>
        <end position="46"/>
    </location>
</feature>
<dbReference type="Pfam" id="PF07885">
    <property type="entry name" value="Ion_trans_2"/>
    <property type="match status" value="1"/>
</dbReference>
<accession>A0A645JCL4</accession>
<dbReference type="AlphaFoldDB" id="A0A645JCL4"/>
<dbReference type="InterPro" id="IPR013099">
    <property type="entry name" value="K_chnl_dom"/>
</dbReference>
<evidence type="ECO:0000259" key="2">
    <source>
        <dbReference type="Pfam" id="PF07885"/>
    </source>
</evidence>
<keyword evidence="1" id="KW-0812">Transmembrane</keyword>
<feature type="transmembrane region" description="Helical" evidence="1">
    <location>
        <begin position="52"/>
        <end position="81"/>
    </location>
</feature>
<keyword evidence="1" id="KW-1133">Transmembrane helix</keyword>
<sequence>MYYIINNLSSNMTIDLKGNFLDGGVKRRFGECIYFSAVTFFSVGYGDIVPKGIFFCSIVILEMITSYLIGIVSIPILLSILNENSRTNTHI</sequence>
<evidence type="ECO:0000256" key="1">
    <source>
        <dbReference type="SAM" id="Phobius"/>
    </source>
</evidence>
<dbReference type="Gene3D" id="1.10.287.70">
    <property type="match status" value="1"/>
</dbReference>
<name>A0A645JCL4_9ZZZZ</name>
<protein>
    <recommendedName>
        <fullName evidence="2">Potassium channel domain-containing protein</fullName>
    </recommendedName>
</protein>
<proteinExistence type="predicted"/>
<dbReference type="EMBL" id="VSSQ01128626">
    <property type="protein sequence ID" value="MPN57283.1"/>
    <property type="molecule type" value="Genomic_DNA"/>
</dbReference>
<reference evidence="3" key="1">
    <citation type="submission" date="2019-08" db="EMBL/GenBank/DDBJ databases">
        <authorList>
            <person name="Kucharzyk K."/>
            <person name="Murdoch R.W."/>
            <person name="Higgins S."/>
            <person name="Loffler F."/>
        </authorList>
    </citation>
    <scope>NUCLEOTIDE SEQUENCE</scope>
</reference>
<comment type="caution">
    <text evidence="3">The sequence shown here is derived from an EMBL/GenBank/DDBJ whole genome shotgun (WGS) entry which is preliminary data.</text>
</comment>